<dbReference type="OrthoDB" id="5340906at2759"/>
<proteinExistence type="predicted"/>
<organism evidence="1 2">
    <name type="scientific">Linnemannia elongata AG-77</name>
    <dbReference type="NCBI Taxonomy" id="1314771"/>
    <lineage>
        <taxon>Eukaryota</taxon>
        <taxon>Fungi</taxon>
        <taxon>Fungi incertae sedis</taxon>
        <taxon>Mucoromycota</taxon>
        <taxon>Mortierellomycotina</taxon>
        <taxon>Mortierellomycetes</taxon>
        <taxon>Mortierellales</taxon>
        <taxon>Mortierellaceae</taxon>
        <taxon>Linnemannia</taxon>
    </lineage>
</organism>
<name>A0A197JJC6_9FUNG</name>
<evidence type="ECO:0000313" key="2">
    <source>
        <dbReference type="Proteomes" id="UP000078512"/>
    </source>
</evidence>
<gene>
    <name evidence="1" type="ORF">K457DRAFT_129663</name>
</gene>
<accession>A0A197JJC6</accession>
<dbReference type="EMBL" id="KV442091">
    <property type="protein sequence ID" value="OAQ24611.1"/>
    <property type="molecule type" value="Genomic_DNA"/>
</dbReference>
<keyword evidence="2" id="KW-1185">Reference proteome</keyword>
<dbReference type="Proteomes" id="UP000078512">
    <property type="component" value="Unassembled WGS sequence"/>
</dbReference>
<reference evidence="1 2" key="1">
    <citation type="submission" date="2016-05" db="EMBL/GenBank/DDBJ databases">
        <title>Genome sequencing reveals origins of a unique bacterial endosymbiosis in the earliest lineages of terrestrial Fungi.</title>
        <authorList>
            <consortium name="DOE Joint Genome Institute"/>
            <person name="Uehling J."/>
            <person name="Gryganskyi A."/>
            <person name="Hameed K."/>
            <person name="Tschaplinski T."/>
            <person name="Misztal P."/>
            <person name="Wu S."/>
            <person name="Desiro A."/>
            <person name="Vande Pol N."/>
            <person name="Du Z.-Y."/>
            <person name="Zienkiewicz A."/>
            <person name="Zienkiewicz K."/>
            <person name="Morin E."/>
            <person name="Tisserant E."/>
            <person name="Splivallo R."/>
            <person name="Hainaut M."/>
            <person name="Henrissat B."/>
            <person name="Ohm R."/>
            <person name="Kuo A."/>
            <person name="Yan J."/>
            <person name="Lipzen A."/>
            <person name="Nolan M."/>
            <person name="Labutti K."/>
            <person name="Barry K."/>
            <person name="Goldstein A."/>
            <person name="Labbe J."/>
            <person name="Schadt C."/>
            <person name="Tuskan G."/>
            <person name="Grigoriev I."/>
            <person name="Martin F."/>
            <person name="Vilgalys R."/>
            <person name="Bonito G."/>
        </authorList>
    </citation>
    <scope>NUCLEOTIDE SEQUENCE [LARGE SCALE GENOMIC DNA]</scope>
    <source>
        <strain evidence="1 2">AG-77</strain>
    </source>
</reference>
<protein>
    <submittedName>
        <fullName evidence="1">Uncharacterized protein</fullName>
    </submittedName>
</protein>
<evidence type="ECO:0000313" key="1">
    <source>
        <dbReference type="EMBL" id="OAQ24611.1"/>
    </source>
</evidence>
<dbReference type="AlphaFoldDB" id="A0A197JJC6"/>
<sequence length="150" mass="16532">MGVRADLVWRTVTSPETDWAIAEAAKVWCPQGNKYISESKFKLPRQLHDVLIGRTMEVGGANELRDAMASGLIIGRPCLQRIGLCWGAAGDNITRIIKMEATRLDARVSYLSSSLLAIHELLCFRSRGSQGQAFSNHLRNTFTVTSQSPA</sequence>